<keyword evidence="1" id="KW-0812">Transmembrane</keyword>
<keyword evidence="1" id="KW-0472">Membrane</keyword>
<keyword evidence="4" id="KW-1185">Reference proteome</keyword>
<dbReference type="RefSeq" id="WP_279251446.1">
    <property type="nucleotide sequence ID" value="NZ_SHNP01000001.1"/>
</dbReference>
<organism evidence="3 4">
    <name type="scientific">Candidatus Seongchinamella marina</name>
    <dbReference type="NCBI Taxonomy" id="2518990"/>
    <lineage>
        <taxon>Bacteria</taxon>
        <taxon>Pseudomonadati</taxon>
        <taxon>Pseudomonadota</taxon>
        <taxon>Gammaproteobacteria</taxon>
        <taxon>Cellvibrionales</taxon>
        <taxon>Halieaceae</taxon>
        <taxon>Seongchinamella</taxon>
    </lineage>
</organism>
<protein>
    <submittedName>
        <fullName evidence="3">DUF1298 domain-containing protein</fullName>
    </submittedName>
</protein>
<feature type="domain" description="O-acyltransferase WSD1 C-terminal" evidence="2">
    <location>
        <begin position="8"/>
        <end position="92"/>
    </location>
</feature>
<proteinExistence type="predicted"/>
<comment type="caution">
    <text evidence="3">The sequence shown here is derived from an EMBL/GenBank/DDBJ whole genome shotgun (WGS) entry which is preliminary data.</text>
</comment>
<evidence type="ECO:0000259" key="2">
    <source>
        <dbReference type="Pfam" id="PF06974"/>
    </source>
</evidence>
<dbReference type="EMBL" id="SHNP01000001">
    <property type="protein sequence ID" value="MCX2972429.1"/>
    <property type="molecule type" value="Genomic_DNA"/>
</dbReference>
<accession>A0ABT3SR20</accession>
<dbReference type="Proteomes" id="UP001143307">
    <property type="component" value="Unassembled WGS sequence"/>
</dbReference>
<dbReference type="Pfam" id="PF06974">
    <property type="entry name" value="WS_DGAT_C"/>
    <property type="match status" value="1"/>
</dbReference>
<evidence type="ECO:0000256" key="1">
    <source>
        <dbReference type="SAM" id="Phobius"/>
    </source>
</evidence>
<evidence type="ECO:0000313" key="3">
    <source>
        <dbReference type="EMBL" id="MCX2972429.1"/>
    </source>
</evidence>
<keyword evidence="1" id="KW-1133">Transmembrane helix</keyword>
<sequence>MRNATLAVASREIPLPSHVIISNVPGPQVPLYLAGARVQWITGLGPLLHMMGLFHAVFSANGLITINFISCREMMPDPAFYRQCLRESYEELALAVKKKAGRKKRKK</sequence>
<feature type="transmembrane region" description="Helical" evidence="1">
    <location>
        <begin position="47"/>
        <end position="69"/>
    </location>
</feature>
<reference evidence="3" key="1">
    <citation type="submission" date="2019-02" db="EMBL/GenBank/DDBJ databases">
        <authorList>
            <person name="Li S.-H."/>
        </authorList>
    </citation>
    <scope>NUCLEOTIDE SEQUENCE</scope>
    <source>
        <strain evidence="3">IMCC8485</strain>
    </source>
</reference>
<evidence type="ECO:0000313" key="4">
    <source>
        <dbReference type="Proteomes" id="UP001143307"/>
    </source>
</evidence>
<gene>
    <name evidence="3" type="ORF">EYC87_02345</name>
</gene>
<dbReference type="InterPro" id="IPR009721">
    <property type="entry name" value="O-acyltransferase_WSD1_C"/>
</dbReference>
<name>A0ABT3SR20_9GAMM</name>